<keyword evidence="10" id="KW-0863">Zinc-finger</keyword>
<dbReference type="InterPro" id="IPR036397">
    <property type="entry name" value="RNaseH_sf"/>
</dbReference>
<evidence type="ECO:0000256" key="3">
    <source>
        <dbReference type="ARBA" id="ARBA00022722"/>
    </source>
</evidence>
<dbReference type="GO" id="GO:0004523">
    <property type="term" value="F:RNA-DNA hybrid ribonuclease activity"/>
    <property type="evidence" value="ECO:0007669"/>
    <property type="project" value="InterPro"/>
</dbReference>
<dbReference type="PROSITE" id="PS50876">
    <property type="entry name" value="ZF_INTEGRASE"/>
    <property type="match status" value="1"/>
</dbReference>
<evidence type="ECO:0000259" key="11">
    <source>
        <dbReference type="PROSITE" id="PS50876"/>
    </source>
</evidence>
<keyword evidence="14" id="KW-1185">Reference proteome</keyword>
<keyword evidence="8" id="KW-0695">RNA-directed DNA polymerase</keyword>
<dbReference type="PANTHER" id="PTHR41694:SF4">
    <property type="entry name" value="ENDOGENOUS RETROVIRUS GROUP K MEMBER 10 POL PROTEIN-RELATED"/>
    <property type="match status" value="1"/>
</dbReference>
<evidence type="ECO:0000256" key="5">
    <source>
        <dbReference type="ARBA" id="ARBA00022759"/>
    </source>
</evidence>
<dbReference type="InterPro" id="IPR012337">
    <property type="entry name" value="RNaseH-like_sf"/>
</dbReference>
<organism evidence="13 14">
    <name type="scientific">Tychaedon coryphoeus</name>
    <name type="common">Karoo scrub-robin</name>
    <name type="synonym">Erythropygia coryphaeus</name>
    <dbReference type="NCBI Taxonomy" id="614051"/>
    <lineage>
        <taxon>Eukaryota</taxon>
        <taxon>Metazoa</taxon>
        <taxon>Chordata</taxon>
        <taxon>Craniata</taxon>
        <taxon>Vertebrata</taxon>
        <taxon>Euteleostomi</taxon>
        <taxon>Archelosauria</taxon>
        <taxon>Archosauria</taxon>
        <taxon>Dinosauria</taxon>
        <taxon>Saurischia</taxon>
        <taxon>Theropoda</taxon>
        <taxon>Coelurosauria</taxon>
        <taxon>Aves</taxon>
        <taxon>Neognathae</taxon>
        <taxon>Neoaves</taxon>
        <taxon>Telluraves</taxon>
        <taxon>Australaves</taxon>
        <taxon>Passeriformes</taxon>
        <taxon>Muscicapidae</taxon>
        <taxon>Cercotrichas</taxon>
    </lineage>
</organism>
<dbReference type="Gene3D" id="1.10.10.200">
    <property type="match status" value="1"/>
</dbReference>
<dbReference type="Gene3D" id="3.30.420.10">
    <property type="entry name" value="Ribonuclease H-like superfamily/Ribonuclease H"/>
    <property type="match status" value="1"/>
</dbReference>
<keyword evidence="3" id="KW-0540">Nuclease</keyword>
<dbReference type="GO" id="GO:0008270">
    <property type="term" value="F:zinc ion binding"/>
    <property type="evidence" value="ECO:0007669"/>
    <property type="project" value="UniProtKB-KW"/>
</dbReference>
<dbReference type="AlphaFoldDB" id="A0A851QPJ7"/>
<keyword evidence="6" id="KW-0378">Hydrolase</keyword>
<evidence type="ECO:0000256" key="9">
    <source>
        <dbReference type="ARBA" id="ARBA00023268"/>
    </source>
</evidence>
<evidence type="ECO:0000313" key="14">
    <source>
        <dbReference type="Proteomes" id="UP000631545"/>
    </source>
</evidence>
<feature type="non-terminal residue" evidence="13">
    <location>
        <position position="150"/>
    </location>
</feature>
<evidence type="ECO:0000256" key="2">
    <source>
        <dbReference type="ARBA" id="ARBA00022695"/>
    </source>
</evidence>
<evidence type="ECO:0000256" key="10">
    <source>
        <dbReference type="PROSITE-ProRule" id="PRU00450"/>
    </source>
</evidence>
<dbReference type="Proteomes" id="UP000631545">
    <property type="component" value="Unassembled WGS sequence"/>
</dbReference>
<keyword evidence="7" id="KW-0862">Zinc</keyword>
<gene>
    <name evidence="13" type="primary">Ervk8_0</name>
    <name evidence="13" type="ORF">CERCOR_R15207</name>
</gene>
<evidence type="ECO:0000256" key="1">
    <source>
        <dbReference type="ARBA" id="ARBA00022679"/>
    </source>
</evidence>
<accession>A0A851QPJ7</accession>
<feature type="domain" description="RNase H type-1" evidence="12">
    <location>
        <begin position="1"/>
        <end position="95"/>
    </location>
</feature>
<dbReference type="GO" id="GO:0003964">
    <property type="term" value="F:RNA-directed DNA polymerase activity"/>
    <property type="evidence" value="ECO:0007669"/>
    <property type="project" value="UniProtKB-KW"/>
</dbReference>
<keyword evidence="1" id="KW-0808">Transferase</keyword>
<evidence type="ECO:0000313" key="13">
    <source>
        <dbReference type="EMBL" id="NXC82185.1"/>
    </source>
</evidence>
<dbReference type="GO" id="GO:0035613">
    <property type="term" value="F:RNA stem-loop binding"/>
    <property type="evidence" value="ECO:0007669"/>
    <property type="project" value="TreeGrafter"/>
</dbReference>
<dbReference type="PANTHER" id="PTHR41694">
    <property type="entry name" value="ENDOGENOUS RETROVIRUS GROUP K MEMBER POL PROTEIN"/>
    <property type="match status" value="1"/>
</dbReference>
<comment type="caution">
    <text evidence="13">The sequence shown here is derived from an EMBL/GenBank/DDBJ whole genome shotgun (WGS) entry which is preliminary data.</text>
</comment>
<dbReference type="SUPFAM" id="SSF46919">
    <property type="entry name" value="N-terminal Zn binding domain of HIV integrase"/>
    <property type="match status" value="1"/>
</dbReference>
<keyword evidence="5" id="KW-0255">Endonuclease</keyword>
<keyword evidence="4" id="KW-0479">Metal-binding</keyword>
<dbReference type="InterPro" id="IPR002156">
    <property type="entry name" value="RNaseH_domain"/>
</dbReference>
<evidence type="ECO:0000256" key="8">
    <source>
        <dbReference type="ARBA" id="ARBA00022918"/>
    </source>
</evidence>
<evidence type="ECO:0000256" key="7">
    <source>
        <dbReference type="ARBA" id="ARBA00022833"/>
    </source>
</evidence>
<evidence type="ECO:0000256" key="6">
    <source>
        <dbReference type="ARBA" id="ARBA00022801"/>
    </source>
</evidence>
<dbReference type="EMBL" id="WBND01000130">
    <property type="protein sequence ID" value="NXC82185.1"/>
    <property type="molecule type" value="Genomic_DNA"/>
</dbReference>
<evidence type="ECO:0000259" key="12">
    <source>
        <dbReference type="PROSITE" id="PS50879"/>
    </source>
</evidence>
<dbReference type="PROSITE" id="PS50879">
    <property type="entry name" value="RNASE_H_1"/>
    <property type="match status" value="1"/>
</dbReference>
<dbReference type="SUPFAM" id="SSF53098">
    <property type="entry name" value="Ribonuclease H-like"/>
    <property type="match status" value="1"/>
</dbReference>
<proteinExistence type="predicted"/>
<evidence type="ECO:0000256" key="4">
    <source>
        <dbReference type="ARBA" id="ARBA00022723"/>
    </source>
</evidence>
<keyword evidence="9" id="KW-0511">Multifunctional enzyme</keyword>
<sequence length="150" mass="16509">LELAAICYALLFSQGSLNIITDSSYDANVAFCLESAYLKHVANHLLFTELRTLWSLINSQQHDFYMIHVLSHAGLPGPITEGNNYADITVMTGVVPNTFAQAKFSHNFFNQNAHSLHKQFQLTSSQAHVILLSCRSCGVATAPLEKATNP</sequence>
<dbReference type="InterPro" id="IPR003308">
    <property type="entry name" value="Integrase_Zn-bd_dom_N"/>
</dbReference>
<feature type="domain" description="Integrase-type" evidence="11">
    <location>
        <begin position="97"/>
        <end position="138"/>
    </location>
</feature>
<protein>
    <submittedName>
        <fullName evidence="13">POK8 protein</fullName>
    </submittedName>
</protein>
<dbReference type="Pfam" id="PF00075">
    <property type="entry name" value="RNase_H"/>
    <property type="match status" value="1"/>
</dbReference>
<name>A0A851QPJ7_TYCCO</name>
<reference evidence="13" key="1">
    <citation type="submission" date="2019-09" db="EMBL/GenBank/DDBJ databases">
        <title>Bird 10,000 Genomes (B10K) Project - Family phase.</title>
        <authorList>
            <person name="Zhang G."/>
        </authorList>
    </citation>
    <scope>NUCLEOTIDE SEQUENCE</scope>
    <source>
        <strain evidence="13">OUT-0024</strain>
        <tissue evidence="13">Muscle</tissue>
    </source>
</reference>
<keyword evidence="2" id="KW-0548">Nucleotidyltransferase</keyword>
<dbReference type="InterPro" id="IPR017856">
    <property type="entry name" value="Integrase-like_N"/>
</dbReference>
<dbReference type="Pfam" id="PF02022">
    <property type="entry name" value="Integrase_Zn"/>
    <property type="match status" value="1"/>
</dbReference>
<feature type="non-terminal residue" evidence="13">
    <location>
        <position position="1"/>
    </location>
</feature>